<dbReference type="EMBL" id="BMIV01000005">
    <property type="protein sequence ID" value="GGF65841.1"/>
    <property type="molecule type" value="Genomic_DNA"/>
</dbReference>
<reference evidence="4" key="1">
    <citation type="journal article" date="2019" name="Int. J. Syst. Evol. Microbiol.">
        <title>The Global Catalogue of Microorganisms (GCM) 10K type strain sequencing project: providing services to taxonomists for standard genome sequencing and annotation.</title>
        <authorList>
            <consortium name="The Broad Institute Genomics Platform"/>
            <consortium name="The Broad Institute Genome Sequencing Center for Infectious Disease"/>
            <person name="Wu L."/>
            <person name="Ma J."/>
        </authorList>
    </citation>
    <scope>NUCLEOTIDE SEQUENCE [LARGE SCALE GENOMIC DNA]</scope>
    <source>
        <strain evidence="4">CGMCC 1.15419</strain>
    </source>
</reference>
<keyword evidence="2" id="KW-0812">Transmembrane</keyword>
<feature type="compositionally biased region" description="Polar residues" evidence="1">
    <location>
        <begin position="1"/>
        <end position="12"/>
    </location>
</feature>
<keyword evidence="2" id="KW-1133">Transmembrane helix</keyword>
<evidence type="ECO:0000256" key="1">
    <source>
        <dbReference type="SAM" id="MobiDB-lite"/>
    </source>
</evidence>
<gene>
    <name evidence="3" type="ORF">GCM10011402_17490</name>
</gene>
<evidence type="ECO:0000256" key="2">
    <source>
        <dbReference type="SAM" id="Phobius"/>
    </source>
</evidence>
<evidence type="ECO:0000313" key="3">
    <source>
        <dbReference type="EMBL" id="GGF65841.1"/>
    </source>
</evidence>
<proteinExistence type="predicted"/>
<keyword evidence="2" id="KW-0472">Membrane</keyword>
<feature type="transmembrane region" description="Helical" evidence="2">
    <location>
        <begin position="38"/>
        <end position="59"/>
    </location>
</feature>
<evidence type="ECO:0000313" key="4">
    <source>
        <dbReference type="Proteomes" id="UP000640509"/>
    </source>
</evidence>
<dbReference type="Proteomes" id="UP000640509">
    <property type="component" value="Unassembled WGS sequence"/>
</dbReference>
<sequence length="139" mass="13978">MFKKTASCQGNDVSDLPHPSAGFQTGNKATERPTLASLWPAVAVALLGLPVLVLLALTLGEGRGQYVVIAAPWTDRAGVADGIHRAGAGLVASGFLPNIAVAWSEDGDFPAAARAQGAWLVLPTAGFAGCGSAGGGRGR</sequence>
<comment type="caution">
    <text evidence="3">The sequence shown here is derived from an EMBL/GenBank/DDBJ whole genome shotgun (WGS) entry which is preliminary data.</text>
</comment>
<accession>A0ABQ1VIN0</accession>
<protein>
    <submittedName>
        <fullName evidence="3">Uncharacterized protein</fullName>
    </submittedName>
</protein>
<organism evidence="3 4">
    <name type="scientific">Paracoccus acridae</name>
    <dbReference type="NCBI Taxonomy" id="1795310"/>
    <lineage>
        <taxon>Bacteria</taxon>
        <taxon>Pseudomonadati</taxon>
        <taxon>Pseudomonadota</taxon>
        <taxon>Alphaproteobacteria</taxon>
        <taxon>Rhodobacterales</taxon>
        <taxon>Paracoccaceae</taxon>
        <taxon>Paracoccus</taxon>
    </lineage>
</organism>
<keyword evidence="4" id="KW-1185">Reference proteome</keyword>
<name>A0ABQ1VIN0_9RHOB</name>
<feature type="region of interest" description="Disordered" evidence="1">
    <location>
        <begin position="1"/>
        <end position="28"/>
    </location>
</feature>